<dbReference type="Proteomes" id="UP001732700">
    <property type="component" value="Chromosome 4A"/>
</dbReference>
<sequence length="1010" mass="115836">MPRQRFYADTLEHAVGFIIPYLEDTSNNTRKAIYYDGWSGLAAPAVLRAVASDPPPSLLKTFNKIIHLDCSRWKSRRELQRKIARELNLPHQVMDAIDRQDEEDDFRGVDESSRAEIGFVGRQIFQVLMGHRCLVVFHNGSNDMVSLSGFGIPQVEVFDIKILWTFRGRLRLNSEISEKVDNSHLHLYNKFSYYGWDFLLRIEARELAGNIDMLAEEVEQCCMYLLLLNFWGCNIIDYNWATHASNYWVCDGIIERGQADKAWEAAVSLHEQIHIEDYSSNSPLPYFGDDLRTPYRRWVLARDNSALHPEATSYFLAAVPSISEPPLIPLPDGMFHQSDKLRVLKLFRCSISFSSPPFRCCHMLRFLGFDDCKDQREEDEKQDGPAMLFCESLWVLDISNTDWDLSSSPEIINQMAKNIREVHIKKGRIWSSVFSWRKLQNLHKLRVIAPTCTWEMGQRDEFTDMVKIEFLDLSWNSTMEVLPSLSGAISLTTMVLDGCVGLEHVGPEGLPPLLESFSLDAQTSKGQNKEAKISRISLAGCARLVKFRLGGFVPNLEDLDLSGTLVKTLDLKDQVVQAPSLQRVTLLGCLQLHAILWPENGLPKLMVLHIDSLACSVHSELGQAYGTIFDMRFFQTLVLERNLGFCLKSTRFHLNLGIPCTKKVGEKQSRQSDKEMIDHGSGGQVAGRPRPKLLIPNNCGTYSDVYIETVTTDQDYNGSPQLQPLGCHVEIGDSIYSTRVECVEGIKAIMFVMNRAVSLHVHDNSSITTVIPENMIYIGEDRFTWEHLQQCYVVRCPKMYTVFITNYDQLCFVKLETFCGANLLMVHCIWSKGRADHLEDNESFAELRSIHLYSCPRLTYVLPLSWAAPESYLPNLETLHIVNCGDLKEVFPVPWFSPVSNDYIKDGLWFRNLRHIYLHGLHKLEHICEARMFAPELETIRLRDCWGLRRLPCVGPDQDNRQRRPIVECEKSWWEKLEWDGLEAGHHPFLFEARHSSYYKKPLPRVSVLR</sequence>
<evidence type="ECO:0000313" key="1">
    <source>
        <dbReference type="EnsemblPlants" id="AVESA.00010b.r2.4AG0583900.1.CDS"/>
    </source>
</evidence>
<reference evidence="1" key="2">
    <citation type="submission" date="2025-09" db="UniProtKB">
        <authorList>
            <consortium name="EnsemblPlants"/>
        </authorList>
    </citation>
    <scope>IDENTIFICATION</scope>
</reference>
<name>A0ACD5W6K5_AVESA</name>
<keyword evidence="2" id="KW-1185">Reference proteome</keyword>
<protein>
    <submittedName>
        <fullName evidence="1">Uncharacterized protein</fullName>
    </submittedName>
</protein>
<proteinExistence type="predicted"/>
<evidence type="ECO:0000313" key="2">
    <source>
        <dbReference type="Proteomes" id="UP001732700"/>
    </source>
</evidence>
<accession>A0ACD5W6K5</accession>
<organism evidence="1 2">
    <name type="scientific">Avena sativa</name>
    <name type="common">Oat</name>
    <dbReference type="NCBI Taxonomy" id="4498"/>
    <lineage>
        <taxon>Eukaryota</taxon>
        <taxon>Viridiplantae</taxon>
        <taxon>Streptophyta</taxon>
        <taxon>Embryophyta</taxon>
        <taxon>Tracheophyta</taxon>
        <taxon>Spermatophyta</taxon>
        <taxon>Magnoliopsida</taxon>
        <taxon>Liliopsida</taxon>
        <taxon>Poales</taxon>
        <taxon>Poaceae</taxon>
        <taxon>BOP clade</taxon>
        <taxon>Pooideae</taxon>
        <taxon>Poodae</taxon>
        <taxon>Poeae</taxon>
        <taxon>Poeae Chloroplast Group 1 (Aveneae type)</taxon>
        <taxon>Aveninae</taxon>
        <taxon>Avena</taxon>
    </lineage>
</organism>
<reference evidence="1" key="1">
    <citation type="submission" date="2021-05" db="EMBL/GenBank/DDBJ databases">
        <authorList>
            <person name="Scholz U."/>
            <person name="Mascher M."/>
            <person name="Fiebig A."/>
        </authorList>
    </citation>
    <scope>NUCLEOTIDE SEQUENCE [LARGE SCALE GENOMIC DNA]</scope>
</reference>
<dbReference type="EnsemblPlants" id="AVESA.00010b.r2.4AG0583900.1">
    <property type="protein sequence ID" value="AVESA.00010b.r2.4AG0583900.1.CDS"/>
    <property type="gene ID" value="AVESA.00010b.r2.4AG0583900"/>
</dbReference>